<accession>A0A8S9UDU2</accession>
<evidence type="ECO:0000313" key="6">
    <source>
        <dbReference type="Proteomes" id="UP000704712"/>
    </source>
</evidence>
<dbReference type="EMBL" id="JAACNO010001560">
    <property type="protein sequence ID" value="KAF4139225.1"/>
    <property type="molecule type" value="Genomic_DNA"/>
</dbReference>
<keyword evidence="1" id="KW-0479">Metal-binding</keyword>
<keyword evidence="3" id="KW-0862">Zinc</keyword>
<gene>
    <name evidence="5" type="ORF">GN958_ATG11585</name>
</gene>
<dbReference type="AlphaFoldDB" id="A0A8S9UDU2"/>
<sequence>MGRVRKEGVWSHFKDHPKGKYKTRRVKCNHCTTTMSAMVKQMQRHIINCEKILRGWGRMLLEDNVLVEDLERQSEGAQALRSMAQQLEAKVSPHYSKDERDALDRSFARAMHESGGTSTATTF</sequence>
<dbReference type="Pfam" id="PF02892">
    <property type="entry name" value="zf-BED"/>
    <property type="match status" value="1"/>
</dbReference>
<comment type="caution">
    <text evidence="5">The sequence shown here is derived from an EMBL/GenBank/DDBJ whole genome shotgun (WGS) entry which is preliminary data.</text>
</comment>
<proteinExistence type="predicted"/>
<evidence type="ECO:0000313" key="5">
    <source>
        <dbReference type="EMBL" id="KAF4139225.1"/>
    </source>
</evidence>
<evidence type="ECO:0000256" key="3">
    <source>
        <dbReference type="ARBA" id="ARBA00022833"/>
    </source>
</evidence>
<evidence type="ECO:0000259" key="4">
    <source>
        <dbReference type="Pfam" id="PF02892"/>
    </source>
</evidence>
<dbReference type="InterPro" id="IPR003656">
    <property type="entry name" value="Znf_BED"/>
</dbReference>
<name>A0A8S9UDU2_PHYIN</name>
<protein>
    <submittedName>
        <fullName evidence="5">BED zinc finger</fullName>
    </submittedName>
</protein>
<organism evidence="5 6">
    <name type="scientific">Phytophthora infestans</name>
    <name type="common">Potato late blight agent</name>
    <name type="synonym">Botrytis infestans</name>
    <dbReference type="NCBI Taxonomy" id="4787"/>
    <lineage>
        <taxon>Eukaryota</taxon>
        <taxon>Sar</taxon>
        <taxon>Stramenopiles</taxon>
        <taxon>Oomycota</taxon>
        <taxon>Peronosporomycetes</taxon>
        <taxon>Peronosporales</taxon>
        <taxon>Peronosporaceae</taxon>
        <taxon>Phytophthora</taxon>
    </lineage>
</organism>
<evidence type="ECO:0000256" key="2">
    <source>
        <dbReference type="ARBA" id="ARBA00022771"/>
    </source>
</evidence>
<reference evidence="5" key="1">
    <citation type="submission" date="2020-03" db="EMBL/GenBank/DDBJ databases">
        <title>Hybrid Assembly of Korean Phytophthora infestans isolates.</title>
        <authorList>
            <person name="Prokchorchik M."/>
            <person name="Lee Y."/>
            <person name="Seo J."/>
            <person name="Cho J.-H."/>
            <person name="Park Y.-E."/>
            <person name="Jang D.-C."/>
            <person name="Im J.-S."/>
            <person name="Choi J.-G."/>
            <person name="Park H.-J."/>
            <person name="Lee G.-B."/>
            <person name="Lee Y.-G."/>
            <person name="Hong S.-Y."/>
            <person name="Cho K."/>
            <person name="Sohn K.H."/>
        </authorList>
    </citation>
    <scope>NUCLEOTIDE SEQUENCE</scope>
    <source>
        <strain evidence="5">KR_2_A2</strain>
    </source>
</reference>
<feature type="domain" description="BED-type" evidence="4">
    <location>
        <begin position="9"/>
        <end position="47"/>
    </location>
</feature>
<dbReference type="GO" id="GO:0003677">
    <property type="term" value="F:DNA binding"/>
    <property type="evidence" value="ECO:0007669"/>
    <property type="project" value="InterPro"/>
</dbReference>
<dbReference type="Proteomes" id="UP000704712">
    <property type="component" value="Unassembled WGS sequence"/>
</dbReference>
<evidence type="ECO:0000256" key="1">
    <source>
        <dbReference type="ARBA" id="ARBA00022723"/>
    </source>
</evidence>
<dbReference type="GO" id="GO:0008270">
    <property type="term" value="F:zinc ion binding"/>
    <property type="evidence" value="ECO:0007669"/>
    <property type="project" value="UniProtKB-KW"/>
</dbReference>
<keyword evidence="2" id="KW-0863">Zinc-finger</keyword>